<evidence type="ECO:0000256" key="1">
    <source>
        <dbReference type="SAM" id="MobiDB-lite"/>
    </source>
</evidence>
<accession>A0A812RX33</accession>
<keyword evidence="3" id="KW-1185">Reference proteome</keyword>
<reference evidence="2" key="1">
    <citation type="submission" date="2021-02" db="EMBL/GenBank/DDBJ databases">
        <authorList>
            <person name="Dougan E. K."/>
            <person name="Rhodes N."/>
            <person name="Thang M."/>
            <person name="Chan C."/>
        </authorList>
    </citation>
    <scope>NUCLEOTIDE SEQUENCE</scope>
</reference>
<feature type="region of interest" description="Disordered" evidence="1">
    <location>
        <begin position="133"/>
        <end position="154"/>
    </location>
</feature>
<evidence type="ECO:0000313" key="2">
    <source>
        <dbReference type="EMBL" id="CAE7454912.1"/>
    </source>
</evidence>
<dbReference type="EMBL" id="CAJNDS010002376">
    <property type="protein sequence ID" value="CAE7454912.1"/>
    <property type="molecule type" value="Genomic_DNA"/>
</dbReference>
<evidence type="ECO:0000313" key="3">
    <source>
        <dbReference type="Proteomes" id="UP000604046"/>
    </source>
</evidence>
<protein>
    <submittedName>
        <fullName evidence="2">Uncharacterized protein</fullName>
    </submittedName>
</protein>
<sequence>MISSIFEKDGTLDYVVQLPYLPTRVEEFAWRLPPAAPHTKLGVGFEKLPHVEGLRVIEICSNGRAQTAQAARDGTVDERLRPPRKLQGGDFVVMVNGRSSRSEILEELRSGRLVTAIVWRFLQPFQLEQPREWERCQTQEEAADDKDSESRTAP</sequence>
<comment type="caution">
    <text evidence="2">The sequence shown here is derived from an EMBL/GenBank/DDBJ whole genome shotgun (WGS) entry which is preliminary data.</text>
</comment>
<dbReference type="Proteomes" id="UP000604046">
    <property type="component" value="Unassembled WGS sequence"/>
</dbReference>
<proteinExistence type="predicted"/>
<organism evidence="2 3">
    <name type="scientific">Symbiodinium natans</name>
    <dbReference type="NCBI Taxonomy" id="878477"/>
    <lineage>
        <taxon>Eukaryota</taxon>
        <taxon>Sar</taxon>
        <taxon>Alveolata</taxon>
        <taxon>Dinophyceae</taxon>
        <taxon>Suessiales</taxon>
        <taxon>Symbiodiniaceae</taxon>
        <taxon>Symbiodinium</taxon>
    </lineage>
</organism>
<dbReference type="AlphaFoldDB" id="A0A812RX33"/>
<name>A0A812RX33_9DINO</name>
<gene>
    <name evidence="2" type="ORF">SNAT2548_LOCUS25015</name>
</gene>